<dbReference type="OrthoDB" id="8088494at2"/>
<dbReference type="EMBL" id="PGGM01000015">
    <property type="protein sequence ID" value="PSH60974.1"/>
    <property type="molecule type" value="Genomic_DNA"/>
</dbReference>
<accession>A0A2P7B3B0</accession>
<sequence>MEGWEVFTEEEAINAAIDKYRKDPLTSVAYCAFAADDGRKPPEYRFWFDLFLKLEKTGSSGVA</sequence>
<dbReference type="Proteomes" id="UP000241764">
    <property type="component" value="Unassembled WGS sequence"/>
</dbReference>
<organism evidence="1 2">
    <name type="scientific">Phyllobacterium sophorae</name>
    <dbReference type="NCBI Taxonomy" id="1520277"/>
    <lineage>
        <taxon>Bacteria</taxon>
        <taxon>Pseudomonadati</taxon>
        <taxon>Pseudomonadota</taxon>
        <taxon>Alphaproteobacteria</taxon>
        <taxon>Hyphomicrobiales</taxon>
        <taxon>Phyllobacteriaceae</taxon>
        <taxon>Phyllobacterium</taxon>
    </lineage>
</organism>
<name>A0A2P7B3B0_9HYPH</name>
<comment type="caution">
    <text evidence="1">The sequence shown here is derived from an EMBL/GenBank/DDBJ whole genome shotgun (WGS) entry which is preliminary data.</text>
</comment>
<keyword evidence="2" id="KW-1185">Reference proteome</keyword>
<proteinExistence type="predicted"/>
<protein>
    <submittedName>
        <fullName evidence="1">Uncharacterized protein</fullName>
    </submittedName>
</protein>
<evidence type="ECO:0000313" key="2">
    <source>
        <dbReference type="Proteomes" id="UP000241764"/>
    </source>
</evidence>
<evidence type="ECO:0000313" key="1">
    <source>
        <dbReference type="EMBL" id="PSH60974.1"/>
    </source>
</evidence>
<reference evidence="2" key="1">
    <citation type="submission" date="2017-11" db="EMBL/GenBank/DDBJ databases">
        <authorList>
            <person name="Kuznetsova I."/>
            <person name="Sazanova A."/>
            <person name="Chirak E."/>
            <person name="Safronova V."/>
            <person name="Willems A."/>
        </authorList>
    </citation>
    <scope>NUCLEOTIDE SEQUENCE [LARGE SCALE GENOMIC DNA]</scope>
    <source>
        <strain evidence="2">CCBAU 03422</strain>
    </source>
</reference>
<dbReference type="AlphaFoldDB" id="A0A2P7B3B0"/>
<gene>
    <name evidence="1" type="ORF">CU103_25495</name>
</gene>